<reference evidence="1 2" key="1">
    <citation type="journal article" date="2021" name="BMC Genomics">
        <title>Datura genome reveals duplications of psychoactive alkaloid biosynthetic genes and high mutation rate following tissue culture.</title>
        <authorList>
            <person name="Rajewski A."/>
            <person name="Carter-House D."/>
            <person name="Stajich J."/>
            <person name="Litt A."/>
        </authorList>
    </citation>
    <scope>NUCLEOTIDE SEQUENCE [LARGE SCALE GENOMIC DNA]</scope>
    <source>
        <strain evidence="1">AR-01</strain>
    </source>
</reference>
<evidence type="ECO:0000313" key="1">
    <source>
        <dbReference type="EMBL" id="MCD7447756.1"/>
    </source>
</evidence>
<accession>A0ABS8RLS4</accession>
<gene>
    <name evidence="1" type="ORF">HAX54_034170</name>
</gene>
<dbReference type="EMBL" id="JACEIK010000044">
    <property type="protein sequence ID" value="MCD7447756.1"/>
    <property type="molecule type" value="Genomic_DNA"/>
</dbReference>
<organism evidence="1 2">
    <name type="scientific">Datura stramonium</name>
    <name type="common">Jimsonweed</name>
    <name type="synonym">Common thornapple</name>
    <dbReference type="NCBI Taxonomy" id="4076"/>
    <lineage>
        <taxon>Eukaryota</taxon>
        <taxon>Viridiplantae</taxon>
        <taxon>Streptophyta</taxon>
        <taxon>Embryophyta</taxon>
        <taxon>Tracheophyta</taxon>
        <taxon>Spermatophyta</taxon>
        <taxon>Magnoliopsida</taxon>
        <taxon>eudicotyledons</taxon>
        <taxon>Gunneridae</taxon>
        <taxon>Pentapetalae</taxon>
        <taxon>asterids</taxon>
        <taxon>lamiids</taxon>
        <taxon>Solanales</taxon>
        <taxon>Solanaceae</taxon>
        <taxon>Solanoideae</taxon>
        <taxon>Datureae</taxon>
        <taxon>Datura</taxon>
    </lineage>
</organism>
<dbReference type="Proteomes" id="UP000823775">
    <property type="component" value="Unassembled WGS sequence"/>
</dbReference>
<evidence type="ECO:0000313" key="2">
    <source>
        <dbReference type="Proteomes" id="UP000823775"/>
    </source>
</evidence>
<name>A0ABS8RLS4_DATST</name>
<comment type="caution">
    <text evidence="1">The sequence shown here is derived from an EMBL/GenBank/DDBJ whole genome shotgun (WGS) entry which is preliminary data.</text>
</comment>
<proteinExistence type="predicted"/>
<keyword evidence="2" id="KW-1185">Reference proteome</keyword>
<protein>
    <submittedName>
        <fullName evidence="1">Uncharacterized protein</fullName>
    </submittedName>
</protein>
<sequence length="205" mass="23718">MTDQDEQKEVVPDAKKIIIEESDKEVKKCDIDPKTDVGQYVRIDQKHHKEISDDDDVFKQEIGAEIQKSEIILLDSIMNDEVIKKKREASSIDSTNEPLVARRTNSRRAHRRTTDPLQELIRGKSKSKREGINAKDFILPYGRATETCVRRDAGMETQPWFIRGCFQKITRLQSSKVAIRDEMAVRESLSAAMNQGLERWRDQFL</sequence>